<reference evidence="1" key="2">
    <citation type="journal article" date="2022" name="New Phytol.">
        <title>Evolutionary transition to the ectomycorrhizal habit in the genomes of a hyperdiverse lineage of mushroom-forming fungi.</title>
        <authorList>
            <person name="Looney B."/>
            <person name="Miyauchi S."/>
            <person name="Morin E."/>
            <person name="Drula E."/>
            <person name="Courty P.E."/>
            <person name="Kohler A."/>
            <person name="Kuo A."/>
            <person name="LaButti K."/>
            <person name="Pangilinan J."/>
            <person name="Lipzen A."/>
            <person name="Riley R."/>
            <person name="Andreopoulos W."/>
            <person name="He G."/>
            <person name="Johnson J."/>
            <person name="Nolan M."/>
            <person name="Tritt A."/>
            <person name="Barry K.W."/>
            <person name="Grigoriev I.V."/>
            <person name="Nagy L.G."/>
            <person name="Hibbett D."/>
            <person name="Henrissat B."/>
            <person name="Matheny P.B."/>
            <person name="Labbe J."/>
            <person name="Martin F.M."/>
        </authorList>
    </citation>
    <scope>NUCLEOTIDE SEQUENCE</scope>
    <source>
        <strain evidence="1">EC-137</strain>
    </source>
</reference>
<reference evidence="1" key="1">
    <citation type="submission" date="2021-02" db="EMBL/GenBank/DDBJ databases">
        <authorList>
            <consortium name="DOE Joint Genome Institute"/>
            <person name="Ahrendt S."/>
            <person name="Looney B.P."/>
            <person name="Miyauchi S."/>
            <person name="Morin E."/>
            <person name="Drula E."/>
            <person name="Courty P.E."/>
            <person name="Chicoki N."/>
            <person name="Fauchery L."/>
            <person name="Kohler A."/>
            <person name="Kuo A."/>
            <person name="Labutti K."/>
            <person name="Pangilinan J."/>
            <person name="Lipzen A."/>
            <person name="Riley R."/>
            <person name="Andreopoulos W."/>
            <person name="He G."/>
            <person name="Johnson J."/>
            <person name="Barry K.W."/>
            <person name="Grigoriev I.V."/>
            <person name="Nagy L."/>
            <person name="Hibbett D."/>
            <person name="Henrissat B."/>
            <person name="Matheny P.B."/>
            <person name="Labbe J."/>
            <person name="Martin F."/>
        </authorList>
    </citation>
    <scope>NUCLEOTIDE SEQUENCE</scope>
    <source>
        <strain evidence="1">EC-137</strain>
    </source>
</reference>
<name>A0ACB8QVC8_9AGAM</name>
<accession>A0ACB8QVC8</accession>
<keyword evidence="2" id="KW-1185">Reference proteome</keyword>
<dbReference type="Proteomes" id="UP000814128">
    <property type="component" value="Unassembled WGS sequence"/>
</dbReference>
<organism evidence="1 2">
    <name type="scientific">Vararia minispora EC-137</name>
    <dbReference type="NCBI Taxonomy" id="1314806"/>
    <lineage>
        <taxon>Eukaryota</taxon>
        <taxon>Fungi</taxon>
        <taxon>Dikarya</taxon>
        <taxon>Basidiomycota</taxon>
        <taxon>Agaricomycotina</taxon>
        <taxon>Agaricomycetes</taxon>
        <taxon>Russulales</taxon>
        <taxon>Lachnocladiaceae</taxon>
        <taxon>Vararia</taxon>
    </lineage>
</organism>
<dbReference type="EMBL" id="MU273479">
    <property type="protein sequence ID" value="KAI0035816.1"/>
    <property type="molecule type" value="Genomic_DNA"/>
</dbReference>
<sequence>MKYLAPFLSFAAAVSPAIACEGPCIVGVTQVWVSNYTARVEAVFNNVAQEIAQRFVPSHTGDVPSYLRPMFTAYDNNSYDGMEHAIFPSFFHGKCQRNGVDPPGCPNPDCPVVCGTPGSLVHFFPTLRYIAFNQTRSLLEKITKPGFGPYDEAENAIERAAAGSGARRTMHARAKAEQVRQGLRDIMKGVPGKLEQACGGDAADTPEGLPGCSWEREMKEYILTWP</sequence>
<evidence type="ECO:0000313" key="1">
    <source>
        <dbReference type="EMBL" id="KAI0035816.1"/>
    </source>
</evidence>
<proteinExistence type="predicted"/>
<protein>
    <submittedName>
        <fullName evidence="1">Uncharacterized protein</fullName>
    </submittedName>
</protein>
<evidence type="ECO:0000313" key="2">
    <source>
        <dbReference type="Proteomes" id="UP000814128"/>
    </source>
</evidence>
<comment type="caution">
    <text evidence="1">The sequence shown here is derived from an EMBL/GenBank/DDBJ whole genome shotgun (WGS) entry which is preliminary data.</text>
</comment>
<gene>
    <name evidence="1" type="ORF">K488DRAFT_76384</name>
</gene>